<dbReference type="GO" id="GO:0016301">
    <property type="term" value="F:kinase activity"/>
    <property type="evidence" value="ECO:0007669"/>
    <property type="project" value="UniProtKB-KW"/>
</dbReference>
<reference evidence="1 2" key="1">
    <citation type="submission" date="2020-02" db="EMBL/GenBank/DDBJ databases">
        <title>Acidophilic actinobacteria isolated from forest soil.</title>
        <authorList>
            <person name="Golinska P."/>
        </authorList>
    </citation>
    <scope>NUCLEOTIDE SEQUENCE [LARGE SCALE GENOMIC DNA]</scope>
    <source>
        <strain evidence="1 2">NL8</strain>
    </source>
</reference>
<keyword evidence="1" id="KW-0808">Transferase</keyword>
<organism evidence="1 2">
    <name type="scientific">Catenulispora pinistramenti</name>
    <dbReference type="NCBI Taxonomy" id="2705254"/>
    <lineage>
        <taxon>Bacteria</taxon>
        <taxon>Bacillati</taxon>
        <taxon>Actinomycetota</taxon>
        <taxon>Actinomycetes</taxon>
        <taxon>Catenulisporales</taxon>
        <taxon>Catenulisporaceae</taxon>
        <taxon>Catenulispora</taxon>
    </lineage>
</organism>
<evidence type="ECO:0000313" key="2">
    <source>
        <dbReference type="Proteomes" id="UP000730482"/>
    </source>
</evidence>
<sequence length="178" mass="19559">MPSLLIVLRGPSGSGKSRTATALRERYGRGLAIVRQDVVRREILRERDLADAVNIGLIDSMARHILARGVPCVVEGIMHTERYGAMLDALLADHAGAAYSYYFDIPFDVTVERHFTKPNHGDWSVEDMRGWYAAGDVLAGGTDRVIGPESTERDTIERILAETGLLDAARPLQPSLSD</sequence>
<keyword evidence="2" id="KW-1185">Reference proteome</keyword>
<comment type="caution">
    <text evidence="1">The sequence shown here is derived from an EMBL/GenBank/DDBJ whole genome shotgun (WGS) entry which is preliminary data.</text>
</comment>
<dbReference type="RefSeq" id="WP_212018793.1">
    <property type="nucleotide sequence ID" value="NZ_JAAFYZ010000213.1"/>
</dbReference>
<evidence type="ECO:0000313" key="1">
    <source>
        <dbReference type="EMBL" id="MBS2552828.1"/>
    </source>
</evidence>
<dbReference type="Pfam" id="PF13671">
    <property type="entry name" value="AAA_33"/>
    <property type="match status" value="1"/>
</dbReference>
<gene>
    <name evidence="1" type="ORF">KGQ19_38845</name>
</gene>
<dbReference type="SUPFAM" id="SSF52540">
    <property type="entry name" value="P-loop containing nucleoside triphosphate hydrolases"/>
    <property type="match status" value="1"/>
</dbReference>
<proteinExistence type="predicted"/>
<dbReference type="InterPro" id="IPR027417">
    <property type="entry name" value="P-loop_NTPase"/>
</dbReference>
<keyword evidence="1" id="KW-0418">Kinase</keyword>
<protein>
    <submittedName>
        <fullName evidence="1">Kinase</fullName>
    </submittedName>
</protein>
<dbReference type="Gene3D" id="3.40.50.300">
    <property type="entry name" value="P-loop containing nucleotide triphosphate hydrolases"/>
    <property type="match status" value="1"/>
</dbReference>
<dbReference type="EMBL" id="JAAFYZ010000213">
    <property type="protein sequence ID" value="MBS2552828.1"/>
    <property type="molecule type" value="Genomic_DNA"/>
</dbReference>
<name>A0ABS5L3B7_9ACTN</name>
<dbReference type="Proteomes" id="UP000730482">
    <property type="component" value="Unassembled WGS sequence"/>
</dbReference>
<accession>A0ABS5L3B7</accession>